<dbReference type="AlphaFoldDB" id="A0AAN5I9I5"/>
<keyword evidence="3" id="KW-1185">Reference proteome</keyword>
<comment type="caution">
    <text evidence="2">The sequence shown here is derived from an EMBL/GenBank/DDBJ whole genome shotgun (WGS) entry which is preliminary data.</text>
</comment>
<organism evidence="2 3">
    <name type="scientific">Pristionchus mayeri</name>
    <dbReference type="NCBI Taxonomy" id="1317129"/>
    <lineage>
        <taxon>Eukaryota</taxon>
        <taxon>Metazoa</taxon>
        <taxon>Ecdysozoa</taxon>
        <taxon>Nematoda</taxon>
        <taxon>Chromadorea</taxon>
        <taxon>Rhabditida</taxon>
        <taxon>Rhabditina</taxon>
        <taxon>Diplogasteromorpha</taxon>
        <taxon>Diplogasteroidea</taxon>
        <taxon>Neodiplogasteridae</taxon>
        <taxon>Pristionchus</taxon>
    </lineage>
</organism>
<evidence type="ECO:0000256" key="1">
    <source>
        <dbReference type="SAM" id="MobiDB-lite"/>
    </source>
</evidence>
<evidence type="ECO:0000313" key="3">
    <source>
        <dbReference type="Proteomes" id="UP001328107"/>
    </source>
</evidence>
<feature type="region of interest" description="Disordered" evidence="1">
    <location>
        <begin position="1"/>
        <end position="34"/>
    </location>
</feature>
<evidence type="ECO:0000313" key="2">
    <source>
        <dbReference type="EMBL" id="GMR57703.1"/>
    </source>
</evidence>
<feature type="compositionally biased region" description="Basic and acidic residues" evidence="1">
    <location>
        <begin position="16"/>
        <end position="28"/>
    </location>
</feature>
<dbReference type="EMBL" id="BTRK01000006">
    <property type="protein sequence ID" value="GMR57703.1"/>
    <property type="molecule type" value="Genomic_DNA"/>
</dbReference>
<feature type="non-terminal residue" evidence="2">
    <location>
        <position position="86"/>
    </location>
</feature>
<protein>
    <submittedName>
        <fullName evidence="2">Uncharacterized protein</fullName>
    </submittedName>
</protein>
<dbReference type="Proteomes" id="UP001328107">
    <property type="component" value="Unassembled WGS sequence"/>
</dbReference>
<accession>A0AAN5I9I5</accession>
<proteinExistence type="predicted"/>
<sequence>GSLEIKNENGPLDIPSEVKEEPLDVKDEPIDDFSDINHDEPIADIFCPSTGISRPLDQSSPMISSAITFNFKKSKCDLCDDPICPY</sequence>
<name>A0AAN5I9I5_9BILA</name>
<feature type="non-terminal residue" evidence="2">
    <location>
        <position position="1"/>
    </location>
</feature>
<gene>
    <name evidence="2" type="ORF">PMAYCL1PPCAC_27898</name>
</gene>
<reference evidence="3" key="1">
    <citation type="submission" date="2022-10" db="EMBL/GenBank/DDBJ databases">
        <title>Genome assembly of Pristionchus species.</title>
        <authorList>
            <person name="Yoshida K."/>
            <person name="Sommer R.J."/>
        </authorList>
    </citation>
    <scope>NUCLEOTIDE SEQUENCE [LARGE SCALE GENOMIC DNA]</scope>
    <source>
        <strain evidence="3">RS5460</strain>
    </source>
</reference>